<dbReference type="Gene3D" id="3.90.1690.10">
    <property type="entry name" value="phage-related protein like domain"/>
    <property type="match status" value="1"/>
</dbReference>
<reference evidence="1 2" key="2">
    <citation type="submission" date="2021-08" db="EMBL/GenBank/DDBJ databases">
        <title>Rheinheimera aquimaris sp. nov., isolated from seawater of the East Sea in Korea.</title>
        <authorList>
            <person name="Kim K.H."/>
            <person name="Wenting R."/>
            <person name="Kim K.R."/>
            <person name="Jeon C.O."/>
        </authorList>
    </citation>
    <scope>NUCLEOTIDE SEQUENCE [LARGE SCALE GENOMIC DNA]</scope>
    <source>
        <strain evidence="1 2">MA-13</strain>
    </source>
</reference>
<evidence type="ECO:0000313" key="2">
    <source>
        <dbReference type="Proteomes" id="UP000663814"/>
    </source>
</evidence>
<proteinExistence type="predicted"/>
<keyword evidence="2" id="KW-1185">Reference proteome</keyword>
<organism evidence="1 2">
    <name type="scientific">Rheinheimera maricola</name>
    <dbReference type="NCBI Taxonomy" id="2793282"/>
    <lineage>
        <taxon>Bacteria</taxon>
        <taxon>Pseudomonadati</taxon>
        <taxon>Pseudomonadota</taxon>
        <taxon>Gammaproteobacteria</taxon>
        <taxon>Chromatiales</taxon>
        <taxon>Chromatiaceae</taxon>
        <taxon>Rheinheimera</taxon>
    </lineage>
</organism>
<reference evidence="1 2" key="1">
    <citation type="submission" date="2020-12" db="EMBL/GenBank/DDBJ databases">
        <authorList>
            <person name="Ruan W."/>
            <person name="Khan S.A."/>
            <person name="Jeon C.O."/>
        </authorList>
    </citation>
    <scope>NUCLEOTIDE SEQUENCE [LARGE SCALE GENOMIC DNA]</scope>
    <source>
        <strain evidence="1 2">MA-13</strain>
    </source>
</reference>
<comment type="caution">
    <text evidence="1">The sequence shown here is derived from an EMBL/GenBank/DDBJ whole genome shotgun (WGS) entry which is preliminary data.</text>
</comment>
<evidence type="ECO:0000313" key="1">
    <source>
        <dbReference type="EMBL" id="MBZ9610802.1"/>
    </source>
</evidence>
<dbReference type="EMBL" id="JAERPS020000001">
    <property type="protein sequence ID" value="MBZ9610802.1"/>
    <property type="molecule type" value="Genomic_DNA"/>
</dbReference>
<dbReference type="InterPro" id="IPR053738">
    <property type="entry name" value="Lambda_capsid_assembly"/>
</dbReference>
<dbReference type="RefSeq" id="WP_205310615.1">
    <property type="nucleotide sequence ID" value="NZ_JAERPS020000001.1"/>
</dbReference>
<name>A0ABS7X869_9GAMM</name>
<protein>
    <submittedName>
        <fullName evidence="1">Phage capsid protein</fullName>
    </submittedName>
</protein>
<accession>A0ABS7X869</accession>
<dbReference type="Proteomes" id="UP000663814">
    <property type="component" value="Unassembled WGS sequence"/>
</dbReference>
<sequence>MSKAPFPTNPVLTAIAIAYRNMRLIADEVLPRVPVSAEEFKYLKHNLADGFTVPDTQVSRKGRVNQVEFSATEETASTKDYGLDAPVPQKDIDNAKSMPGYDPLAKATEQTTNLILLDREVRASQLVFNSASYGSNNKVTLSGTSQWSHPDSSPLPVITDALDDCVMRPNIGIFGRRTSTMLRRHPKIVKAFNGTLGDDGMVPLQFLADMLELEAIMVGEARLNIARPGQAVSLARVWGSHASFIYRDRLADANSGTTFGFTGQFGSRISGSEYDRNIGLKGGQMVRVGEQVKELITAPDLGYFFENAVAG</sequence>
<gene>
    <name evidence="1" type="ORF">I4W93_004270</name>
</gene>